<dbReference type="OrthoDB" id="540503at2759"/>
<accession>A0A5B6V0X2</accession>
<name>A0A5B6V0X2_9ROSI</name>
<evidence type="ECO:0000313" key="2">
    <source>
        <dbReference type="EMBL" id="KAA3462730.1"/>
    </source>
</evidence>
<keyword evidence="2" id="KW-0808">Transferase</keyword>
<comment type="caution">
    <text evidence="2">The sequence shown here is derived from an EMBL/GenBank/DDBJ whole genome shotgun (WGS) entry which is preliminary data.</text>
</comment>
<dbReference type="AlphaFoldDB" id="A0A5B6V0X2"/>
<dbReference type="GO" id="GO:0016740">
    <property type="term" value="F:transferase activity"/>
    <property type="evidence" value="ECO:0007669"/>
    <property type="project" value="UniProtKB-KW"/>
</dbReference>
<dbReference type="Proteomes" id="UP000325315">
    <property type="component" value="Unassembled WGS sequence"/>
</dbReference>
<sequence>MEKCEERRRYPCTFSGGMSPEISKHICRAALVLTVLTLSAFLLYTATDSDRLSSGSFSFLLLRYHFPFLPQLLLFLESNAGA</sequence>
<evidence type="ECO:0000313" key="3">
    <source>
        <dbReference type="Proteomes" id="UP000325315"/>
    </source>
</evidence>
<dbReference type="EMBL" id="SMMG02000009">
    <property type="protein sequence ID" value="KAA3462730.1"/>
    <property type="molecule type" value="Genomic_DNA"/>
</dbReference>
<organism evidence="2 3">
    <name type="scientific">Gossypium australe</name>
    <dbReference type="NCBI Taxonomy" id="47621"/>
    <lineage>
        <taxon>Eukaryota</taxon>
        <taxon>Viridiplantae</taxon>
        <taxon>Streptophyta</taxon>
        <taxon>Embryophyta</taxon>
        <taxon>Tracheophyta</taxon>
        <taxon>Spermatophyta</taxon>
        <taxon>Magnoliopsida</taxon>
        <taxon>eudicotyledons</taxon>
        <taxon>Gunneridae</taxon>
        <taxon>Pentapetalae</taxon>
        <taxon>rosids</taxon>
        <taxon>malvids</taxon>
        <taxon>Malvales</taxon>
        <taxon>Malvaceae</taxon>
        <taxon>Malvoideae</taxon>
        <taxon>Gossypium</taxon>
    </lineage>
</organism>
<keyword evidence="1" id="KW-1133">Transmembrane helix</keyword>
<proteinExistence type="predicted"/>
<gene>
    <name evidence="2" type="ORF">EPI10_029192</name>
</gene>
<keyword evidence="1" id="KW-0812">Transmembrane</keyword>
<keyword evidence="1" id="KW-0472">Membrane</keyword>
<protein>
    <submittedName>
        <fullName evidence="2">Nucleotide-diphospho-sugar transferase family protein</fullName>
    </submittedName>
</protein>
<keyword evidence="3" id="KW-1185">Reference proteome</keyword>
<evidence type="ECO:0000256" key="1">
    <source>
        <dbReference type="SAM" id="Phobius"/>
    </source>
</evidence>
<feature type="transmembrane region" description="Helical" evidence="1">
    <location>
        <begin position="26"/>
        <end position="45"/>
    </location>
</feature>
<reference evidence="2" key="1">
    <citation type="submission" date="2019-08" db="EMBL/GenBank/DDBJ databases">
        <authorList>
            <person name="Liu F."/>
        </authorList>
    </citation>
    <scope>NUCLEOTIDE SEQUENCE [LARGE SCALE GENOMIC DNA]</scope>
    <source>
        <strain evidence="2">PA1801</strain>
        <tissue evidence="2">Leaf</tissue>
    </source>
</reference>